<proteinExistence type="predicted"/>
<dbReference type="OrthoDB" id="9776792at2"/>
<dbReference type="STRING" id="349095.SAMN05660299_01290"/>
<sequence length="285" mass="32088">MALKNRYEFVMLFDVENGNPNGDPDAGNSPRVDAETGYGYITDVCLKRKIRNYVELCKEEASGYKILIKPDKALNDKFSDAYEAKNLPKDEKGKNIDVVKQARDYMCVNYFDVRVFGAVMSTGNDPCGIVRGPVQINFARSISPVNVEDITITRQARTTNVRQSTGETEIGKKSIIPYALYRAEGYVSAALANKVTHLSEEDLVLLWNAIINMFENDHSAARGKMCMRRLYIFKHESVLGNSPSHVLFDKIVVNQVSATPPRSFTDYEIKIDEQMPEGVQLIKKL</sequence>
<evidence type="ECO:0000313" key="1">
    <source>
        <dbReference type="EMBL" id="SDM64504.1"/>
    </source>
</evidence>
<organism evidence="1 2">
    <name type="scientific">Megasphaera paucivorans</name>
    <dbReference type="NCBI Taxonomy" id="349095"/>
    <lineage>
        <taxon>Bacteria</taxon>
        <taxon>Bacillati</taxon>
        <taxon>Bacillota</taxon>
        <taxon>Negativicutes</taxon>
        <taxon>Veillonellales</taxon>
        <taxon>Veillonellaceae</taxon>
        <taxon>Megasphaera</taxon>
    </lineage>
</organism>
<keyword evidence="2" id="KW-1185">Reference proteome</keyword>
<evidence type="ECO:0000313" key="2">
    <source>
        <dbReference type="Proteomes" id="UP000199309"/>
    </source>
</evidence>
<dbReference type="NCBIfam" id="TIGR01595">
    <property type="entry name" value="cas_CT1132"/>
    <property type="match status" value="1"/>
</dbReference>
<dbReference type="NCBIfam" id="TIGR02589">
    <property type="entry name" value="cas_Csd2"/>
    <property type="match status" value="1"/>
</dbReference>
<dbReference type="Proteomes" id="UP000199309">
    <property type="component" value="Unassembled WGS sequence"/>
</dbReference>
<protein>
    <submittedName>
        <fullName evidence="1">CRISPR-associated protein Csd2</fullName>
    </submittedName>
</protein>
<accession>A0A1G9UX29</accession>
<dbReference type="AlphaFoldDB" id="A0A1G9UX29"/>
<dbReference type="Pfam" id="PF05107">
    <property type="entry name" value="Cas_Cas7"/>
    <property type="match status" value="1"/>
</dbReference>
<dbReference type="InterPro" id="IPR013418">
    <property type="entry name" value="CRISPR-assoc_prot_Cas7/Csd2"/>
</dbReference>
<dbReference type="InterPro" id="IPR006482">
    <property type="entry name" value="Cas7_Csh2/Csh2"/>
</dbReference>
<dbReference type="RefSeq" id="WP_091649545.1">
    <property type="nucleotide sequence ID" value="NZ_FNHQ01000010.1"/>
</dbReference>
<reference evidence="1 2" key="1">
    <citation type="submission" date="2016-10" db="EMBL/GenBank/DDBJ databases">
        <authorList>
            <person name="de Groot N.N."/>
        </authorList>
    </citation>
    <scope>NUCLEOTIDE SEQUENCE [LARGE SCALE GENOMIC DNA]</scope>
    <source>
        <strain evidence="1 2">DSM 16981</strain>
    </source>
</reference>
<gene>
    <name evidence="1" type="ORF">SAMN05660299_01290</name>
</gene>
<dbReference type="GO" id="GO:0043571">
    <property type="term" value="P:maintenance of CRISPR repeat elements"/>
    <property type="evidence" value="ECO:0007669"/>
    <property type="project" value="InterPro"/>
</dbReference>
<name>A0A1G9UX29_9FIRM</name>
<dbReference type="EMBL" id="FNHQ01000010">
    <property type="protein sequence ID" value="SDM64504.1"/>
    <property type="molecule type" value="Genomic_DNA"/>
</dbReference>